<accession>A0A329UD74</accession>
<dbReference type="Pfam" id="PF14437">
    <property type="entry name" value="MafB19-deam"/>
    <property type="match status" value="1"/>
</dbReference>
<dbReference type="RefSeq" id="WP_022256124.1">
    <property type="nucleotide sequence ID" value="NZ_DAWEON010000005.1"/>
</dbReference>
<dbReference type="AlphaFoldDB" id="A0A329UD74"/>
<keyword evidence="6 8" id="KW-0862">Zinc</keyword>
<dbReference type="InterPro" id="IPR028883">
    <property type="entry name" value="tRNA_aden_deaminase"/>
</dbReference>
<dbReference type="FunFam" id="3.40.140.10:FF:000005">
    <property type="entry name" value="tRNA-specific adenosine deaminase"/>
    <property type="match status" value="1"/>
</dbReference>
<dbReference type="EC" id="3.5.4.33" evidence="8"/>
<comment type="catalytic activity">
    <reaction evidence="7 8">
        <text>adenosine(34) in tRNA + H2O + H(+) = inosine(34) in tRNA + NH4(+)</text>
        <dbReference type="Rhea" id="RHEA:43168"/>
        <dbReference type="Rhea" id="RHEA-COMP:10373"/>
        <dbReference type="Rhea" id="RHEA-COMP:10374"/>
        <dbReference type="ChEBI" id="CHEBI:15377"/>
        <dbReference type="ChEBI" id="CHEBI:15378"/>
        <dbReference type="ChEBI" id="CHEBI:28938"/>
        <dbReference type="ChEBI" id="CHEBI:74411"/>
        <dbReference type="ChEBI" id="CHEBI:82852"/>
        <dbReference type="EC" id="3.5.4.33"/>
    </reaction>
</comment>
<name>A0A329UD74_9FIRM</name>
<dbReference type="PROSITE" id="PS51747">
    <property type="entry name" value="CYT_DCMP_DEAMINASES_2"/>
    <property type="match status" value="1"/>
</dbReference>
<evidence type="ECO:0000256" key="2">
    <source>
        <dbReference type="ARBA" id="ARBA00011738"/>
    </source>
</evidence>
<dbReference type="InterPro" id="IPR002125">
    <property type="entry name" value="CMP_dCMP_dom"/>
</dbReference>
<dbReference type="GO" id="GO:0002100">
    <property type="term" value="P:tRNA wobble adenosine to inosine editing"/>
    <property type="evidence" value="ECO:0007669"/>
    <property type="project" value="UniProtKB-UniRule"/>
</dbReference>
<sequence length="167" mass="18131">MTDYELMGAALAEAEKAAALGEVPVGAVIAKDGEIIAAAHNTRETEKNALHHAELLAIDAACKKLGGWRLWQCELFVTLEPCPMCSGAILNSRVKRVVYGAADTKAGCCGSVTDLFALPFNHHPVVERGLRAEEAQALLQAFFLRLREQRAARPKWKPPVQGQNKSK</sequence>
<dbReference type="SUPFAM" id="SSF53927">
    <property type="entry name" value="Cytidine deaminase-like"/>
    <property type="match status" value="1"/>
</dbReference>
<feature type="binding site" evidence="8">
    <location>
        <position position="85"/>
    </location>
    <ligand>
        <name>Zn(2+)</name>
        <dbReference type="ChEBI" id="CHEBI:29105"/>
        <note>catalytic</note>
    </ligand>
</feature>
<gene>
    <name evidence="8" type="primary">tadA</name>
    <name evidence="11" type="ORF">C4N22_09220</name>
    <name evidence="10" type="ORF">C4N25_08905</name>
</gene>
<dbReference type="OrthoDB" id="9802676at2"/>
<evidence type="ECO:0000313" key="10">
    <source>
        <dbReference type="EMBL" id="RAW49093.1"/>
    </source>
</evidence>
<dbReference type="Proteomes" id="UP000250583">
    <property type="component" value="Unassembled WGS sequence"/>
</dbReference>
<evidence type="ECO:0000313" key="12">
    <source>
        <dbReference type="Proteomes" id="UP000250583"/>
    </source>
</evidence>
<evidence type="ECO:0000256" key="1">
    <source>
        <dbReference type="ARBA" id="ARBA00010669"/>
    </source>
</evidence>
<comment type="function">
    <text evidence="8">Catalyzes the deamination of adenosine to inosine at the wobble position 34 of tRNA(Arg2).</text>
</comment>
<dbReference type="PROSITE" id="PS00903">
    <property type="entry name" value="CYT_DCMP_DEAMINASES_1"/>
    <property type="match status" value="1"/>
</dbReference>
<dbReference type="HAMAP" id="MF_00972">
    <property type="entry name" value="tRNA_aden_deaminase"/>
    <property type="match status" value="1"/>
</dbReference>
<evidence type="ECO:0000313" key="13">
    <source>
        <dbReference type="Proteomes" id="UP000251634"/>
    </source>
</evidence>
<dbReference type="CDD" id="cd01285">
    <property type="entry name" value="nucleoside_deaminase"/>
    <property type="match status" value="1"/>
</dbReference>
<dbReference type="PANTHER" id="PTHR11079">
    <property type="entry name" value="CYTOSINE DEAMINASE FAMILY MEMBER"/>
    <property type="match status" value="1"/>
</dbReference>
<feature type="binding site" evidence="8">
    <location>
        <position position="82"/>
    </location>
    <ligand>
        <name>Zn(2+)</name>
        <dbReference type="ChEBI" id="CHEBI:29105"/>
        <note>catalytic</note>
    </ligand>
</feature>
<dbReference type="GO" id="GO:0008270">
    <property type="term" value="F:zinc ion binding"/>
    <property type="evidence" value="ECO:0007669"/>
    <property type="project" value="UniProtKB-UniRule"/>
</dbReference>
<comment type="similarity">
    <text evidence="1">Belongs to the cytidine and deoxycytidylate deaminase family. ADAT2 subfamily.</text>
</comment>
<evidence type="ECO:0000256" key="5">
    <source>
        <dbReference type="ARBA" id="ARBA00022801"/>
    </source>
</evidence>
<proteinExistence type="inferred from homology"/>
<organism evidence="11 12">
    <name type="scientific">Faecalibacterium prausnitzii</name>
    <dbReference type="NCBI Taxonomy" id="853"/>
    <lineage>
        <taxon>Bacteria</taxon>
        <taxon>Bacillati</taxon>
        <taxon>Bacillota</taxon>
        <taxon>Clostridia</taxon>
        <taxon>Eubacteriales</taxon>
        <taxon>Oscillospiraceae</taxon>
        <taxon>Faecalibacterium</taxon>
    </lineage>
</organism>
<keyword evidence="3 8" id="KW-0819">tRNA processing</keyword>
<evidence type="ECO:0000256" key="7">
    <source>
        <dbReference type="ARBA" id="ARBA00048045"/>
    </source>
</evidence>
<keyword evidence="5 8" id="KW-0378">Hydrolase</keyword>
<feature type="active site" description="Proton donor" evidence="8">
    <location>
        <position position="54"/>
    </location>
</feature>
<dbReference type="InterPro" id="IPR058535">
    <property type="entry name" value="MafB19-deam"/>
</dbReference>
<evidence type="ECO:0000256" key="8">
    <source>
        <dbReference type="HAMAP-Rule" id="MF_00972"/>
    </source>
</evidence>
<feature type="binding site" evidence="8">
    <location>
        <position position="52"/>
    </location>
    <ligand>
        <name>Zn(2+)</name>
        <dbReference type="ChEBI" id="CHEBI:29105"/>
        <note>catalytic</note>
    </ligand>
</feature>
<reference evidence="12 13" key="1">
    <citation type="submission" date="2018-02" db="EMBL/GenBank/DDBJ databases">
        <title>Complete genome sequencing of Faecalibacterium prausnitzii strains isolated from the human gut.</title>
        <authorList>
            <person name="Fitzgerald B.C."/>
            <person name="Shkoporov A.N."/>
            <person name="Ross P.R."/>
            <person name="Hill C."/>
        </authorList>
    </citation>
    <scope>NUCLEOTIDE SEQUENCE [LARGE SCALE GENOMIC DNA]</scope>
    <source>
        <strain evidence="11 12">APC923/61-1</strain>
        <strain evidence="10 13">APC942/8-14-2</strain>
    </source>
</reference>
<evidence type="ECO:0000256" key="4">
    <source>
        <dbReference type="ARBA" id="ARBA00022723"/>
    </source>
</evidence>
<dbReference type="EMBL" id="PRKZ01000006">
    <property type="protein sequence ID" value="RAW49093.1"/>
    <property type="molecule type" value="Genomic_DNA"/>
</dbReference>
<dbReference type="EMBL" id="PRLE01000004">
    <property type="protein sequence ID" value="RAW58888.1"/>
    <property type="molecule type" value="Genomic_DNA"/>
</dbReference>
<protein>
    <recommendedName>
        <fullName evidence="8">tRNA-specific adenosine deaminase</fullName>
        <ecNumber evidence="8">3.5.4.33</ecNumber>
    </recommendedName>
</protein>
<dbReference type="Gene3D" id="3.40.140.10">
    <property type="entry name" value="Cytidine Deaminase, domain 2"/>
    <property type="match status" value="1"/>
</dbReference>
<comment type="caution">
    <text evidence="11">The sequence shown here is derived from an EMBL/GenBank/DDBJ whole genome shotgun (WGS) entry which is preliminary data.</text>
</comment>
<evidence type="ECO:0000256" key="3">
    <source>
        <dbReference type="ARBA" id="ARBA00022694"/>
    </source>
</evidence>
<feature type="domain" description="CMP/dCMP-type deaminase" evidence="9">
    <location>
        <begin position="1"/>
        <end position="146"/>
    </location>
</feature>
<dbReference type="InterPro" id="IPR016192">
    <property type="entry name" value="APOBEC/CMP_deaminase_Zn-bd"/>
</dbReference>
<comment type="subunit">
    <text evidence="2 8">Homodimer.</text>
</comment>
<dbReference type="Proteomes" id="UP000251634">
    <property type="component" value="Unassembled WGS sequence"/>
</dbReference>
<evidence type="ECO:0000313" key="11">
    <source>
        <dbReference type="EMBL" id="RAW58888.1"/>
    </source>
</evidence>
<keyword evidence="4 8" id="KW-0479">Metal-binding</keyword>
<dbReference type="PANTHER" id="PTHR11079:SF202">
    <property type="entry name" value="TRNA-SPECIFIC ADENOSINE DEAMINASE"/>
    <property type="match status" value="1"/>
</dbReference>
<evidence type="ECO:0000256" key="6">
    <source>
        <dbReference type="ARBA" id="ARBA00022833"/>
    </source>
</evidence>
<evidence type="ECO:0000259" key="9">
    <source>
        <dbReference type="PROSITE" id="PS51747"/>
    </source>
</evidence>
<dbReference type="InterPro" id="IPR016193">
    <property type="entry name" value="Cytidine_deaminase-like"/>
</dbReference>
<comment type="cofactor">
    <cofactor evidence="8">
        <name>Zn(2+)</name>
        <dbReference type="ChEBI" id="CHEBI:29105"/>
    </cofactor>
    <text evidence="8">Binds 1 zinc ion per subunit.</text>
</comment>
<dbReference type="GO" id="GO:0052717">
    <property type="term" value="F:tRNA-specific adenosine-34 deaminase activity"/>
    <property type="evidence" value="ECO:0007669"/>
    <property type="project" value="UniProtKB-UniRule"/>
</dbReference>